<reference evidence="2 5" key="3">
    <citation type="submission" date="2020-08" db="EMBL/GenBank/DDBJ databases">
        <title>Genomic Encyclopedia of Type Strains, Phase III (KMG-III): the genomes of soil and plant-associated and newly described type strains.</title>
        <authorList>
            <person name="Whitman W."/>
        </authorList>
    </citation>
    <scope>NUCLEOTIDE SEQUENCE [LARGE SCALE GENOMIC DNA]</scope>
    <source>
        <strain evidence="2 5">CECT 3259</strain>
    </source>
</reference>
<gene>
    <name evidence="3" type="ORF">AF335_20810</name>
    <name evidence="2" type="ORF">FHS36_002812</name>
</gene>
<dbReference type="AlphaFoldDB" id="A0A2N8NTT3"/>
<accession>A0A2N8NTT3</accession>
<dbReference type="EMBL" id="LGUI01000006">
    <property type="protein sequence ID" value="PNE32167.1"/>
    <property type="molecule type" value="Genomic_DNA"/>
</dbReference>
<proteinExistence type="predicted"/>
<dbReference type="OrthoDB" id="9924540at2"/>
<dbReference type="RefSeq" id="WP_102919977.1">
    <property type="nucleotide sequence ID" value="NZ_JACHJF010000007.1"/>
</dbReference>
<organism evidence="3 4">
    <name type="scientific">Streptomyces eurocidicus</name>
    <name type="common">Streptoverticillium eurocidicus</name>
    <dbReference type="NCBI Taxonomy" id="66423"/>
    <lineage>
        <taxon>Bacteria</taxon>
        <taxon>Bacillati</taxon>
        <taxon>Actinomycetota</taxon>
        <taxon>Actinomycetes</taxon>
        <taxon>Kitasatosporales</taxon>
        <taxon>Streptomycetaceae</taxon>
        <taxon>Streptomyces</taxon>
    </lineage>
</organism>
<keyword evidence="1" id="KW-1133">Transmembrane helix</keyword>
<evidence type="ECO:0000313" key="5">
    <source>
        <dbReference type="Proteomes" id="UP000528608"/>
    </source>
</evidence>
<evidence type="ECO:0000313" key="4">
    <source>
        <dbReference type="Proteomes" id="UP000235945"/>
    </source>
</evidence>
<sequence length="60" mass="6317">MADTAWPVVTGLLIVACTVVLVAHIALKGSAARDRAHVLKALSEVVHALAGVVRAFWGRK</sequence>
<reference evidence="4" key="1">
    <citation type="submission" date="2015-07" db="EMBL/GenBank/DDBJ databases">
        <authorList>
            <person name="Graham D.E."/>
            <person name="Giannone R.J."/>
            <person name="Gulvik C.A."/>
            <person name="Hettich R.L."/>
            <person name="Klingeman D.M."/>
            <person name="Mahan K.M."/>
            <person name="Parry R.J."/>
            <person name="Spain J.C."/>
        </authorList>
    </citation>
    <scope>NUCLEOTIDE SEQUENCE [LARGE SCALE GENOMIC DNA]</scope>
    <source>
        <strain evidence="4">ATCC 27428</strain>
    </source>
</reference>
<comment type="caution">
    <text evidence="3">The sequence shown here is derived from an EMBL/GenBank/DDBJ whole genome shotgun (WGS) entry which is preliminary data.</text>
</comment>
<evidence type="ECO:0000313" key="2">
    <source>
        <dbReference type="EMBL" id="MBB5119379.1"/>
    </source>
</evidence>
<keyword evidence="4" id="KW-1185">Reference proteome</keyword>
<dbReference type="Proteomes" id="UP000235945">
    <property type="component" value="Unassembled WGS sequence"/>
</dbReference>
<dbReference type="Proteomes" id="UP000528608">
    <property type="component" value="Unassembled WGS sequence"/>
</dbReference>
<feature type="transmembrane region" description="Helical" evidence="1">
    <location>
        <begin position="6"/>
        <end position="27"/>
    </location>
</feature>
<keyword evidence="1" id="KW-0472">Membrane</keyword>
<dbReference type="EMBL" id="JACHJF010000007">
    <property type="protein sequence ID" value="MBB5119379.1"/>
    <property type="molecule type" value="Genomic_DNA"/>
</dbReference>
<protein>
    <submittedName>
        <fullName evidence="2">Putative RmlC-like cupin family protein</fullName>
    </submittedName>
</protein>
<keyword evidence="1" id="KW-0812">Transmembrane</keyword>
<reference evidence="3" key="2">
    <citation type="submission" date="2015-07" db="EMBL/GenBank/DDBJ databases">
        <authorList>
            <person name="Noorani M."/>
        </authorList>
    </citation>
    <scope>NUCLEOTIDE SEQUENCE [LARGE SCALE GENOMIC DNA]</scope>
    <source>
        <strain evidence="3">ATCC 27428</strain>
    </source>
</reference>
<name>A0A2N8NTT3_STREU</name>
<evidence type="ECO:0000313" key="3">
    <source>
        <dbReference type="EMBL" id="PNE32167.1"/>
    </source>
</evidence>
<evidence type="ECO:0000256" key="1">
    <source>
        <dbReference type="SAM" id="Phobius"/>
    </source>
</evidence>